<name>A0A3E0H4F2_9PSEU</name>
<feature type="region of interest" description="Disordered" evidence="1">
    <location>
        <begin position="119"/>
        <end position="233"/>
    </location>
</feature>
<evidence type="ECO:0000256" key="2">
    <source>
        <dbReference type="SAM" id="Phobius"/>
    </source>
</evidence>
<feature type="compositionally biased region" description="Pro residues" evidence="1">
    <location>
        <begin position="137"/>
        <end position="148"/>
    </location>
</feature>
<keyword evidence="2" id="KW-0812">Transmembrane</keyword>
<proteinExistence type="predicted"/>
<organism evidence="4 5">
    <name type="scientific">Kutzneria buriramensis</name>
    <dbReference type="NCBI Taxonomy" id="1045776"/>
    <lineage>
        <taxon>Bacteria</taxon>
        <taxon>Bacillati</taxon>
        <taxon>Actinomycetota</taxon>
        <taxon>Actinomycetes</taxon>
        <taxon>Pseudonocardiales</taxon>
        <taxon>Pseudonocardiaceae</taxon>
        <taxon>Kutzneria</taxon>
    </lineage>
</organism>
<comment type="caution">
    <text evidence="4">The sequence shown here is derived from an EMBL/GenBank/DDBJ whole genome shotgun (WGS) entry which is preliminary data.</text>
</comment>
<keyword evidence="5" id="KW-1185">Reference proteome</keyword>
<feature type="compositionally biased region" description="Low complexity" evidence="1">
    <location>
        <begin position="149"/>
        <end position="182"/>
    </location>
</feature>
<feature type="signal peptide" evidence="3">
    <location>
        <begin position="1"/>
        <end position="25"/>
    </location>
</feature>
<accession>A0A3E0H4F2</accession>
<sequence>MRILVRTVTMAALCVGVAAPATAFAAVAPPSVTVAPASGPAGSDFTIRWGGFAGCGSVAFTWAGAPFVTGTSPAGVTGSGSVVATAPADAKPGTYAIAGTCTNPNGAKESGGSRFTVTVTTTTTTTPPPTTTTVPTQPVPTTTPPPATIPTRPTTTTPPASTTTTTTTTADTPTSSAPPSVTDEPKTNGGLTLDHSSVQPGDPLSASGTGCEPGHDVTLTSDGERVGTGRADSGGAFHAPVEFTKIEPGRHTITADCGVVLTGVVDQAVTSSANDYSSTLLVLVFFVLGGIVFVRFAY</sequence>
<keyword evidence="2" id="KW-1133">Transmembrane helix</keyword>
<dbReference type="Proteomes" id="UP000256269">
    <property type="component" value="Unassembled WGS sequence"/>
</dbReference>
<gene>
    <name evidence="4" type="ORF">BCF44_115239</name>
</gene>
<evidence type="ECO:0000313" key="4">
    <source>
        <dbReference type="EMBL" id="REH37235.1"/>
    </source>
</evidence>
<feature type="compositionally biased region" description="Low complexity" evidence="1">
    <location>
        <begin position="119"/>
        <end position="136"/>
    </location>
</feature>
<protein>
    <recommendedName>
        <fullName evidence="6">Ig-like domain-containing protein</fullName>
    </recommendedName>
</protein>
<reference evidence="4 5" key="1">
    <citation type="submission" date="2018-08" db="EMBL/GenBank/DDBJ databases">
        <title>Genomic Encyclopedia of Archaeal and Bacterial Type Strains, Phase II (KMG-II): from individual species to whole genera.</title>
        <authorList>
            <person name="Goeker M."/>
        </authorList>
    </citation>
    <scope>NUCLEOTIDE SEQUENCE [LARGE SCALE GENOMIC DNA]</scope>
    <source>
        <strain evidence="4 5">DSM 45791</strain>
    </source>
</reference>
<evidence type="ECO:0008006" key="6">
    <source>
        <dbReference type="Google" id="ProtNLM"/>
    </source>
</evidence>
<dbReference type="AlphaFoldDB" id="A0A3E0H4F2"/>
<evidence type="ECO:0000313" key="5">
    <source>
        <dbReference type="Proteomes" id="UP000256269"/>
    </source>
</evidence>
<evidence type="ECO:0000256" key="3">
    <source>
        <dbReference type="SAM" id="SignalP"/>
    </source>
</evidence>
<keyword evidence="2" id="KW-0472">Membrane</keyword>
<evidence type="ECO:0000256" key="1">
    <source>
        <dbReference type="SAM" id="MobiDB-lite"/>
    </source>
</evidence>
<keyword evidence="3" id="KW-0732">Signal</keyword>
<feature type="chain" id="PRO_5017799075" description="Ig-like domain-containing protein" evidence="3">
    <location>
        <begin position="26"/>
        <end position="298"/>
    </location>
</feature>
<feature type="transmembrane region" description="Helical" evidence="2">
    <location>
        <begin position="276"/>
        <end position="297"/>
    </location>
</feature>
<dbReference type="EMBL" id="QUNO01000015">
    <property type="protein sequence ID" value="REH37235.1"/>
    <property type="molecule type" value="Genomic_DNA"/>
</dbReference>